<proteinExistence type="predicted"/>
<accession>A0ABT1ZNC8</accession>
<name>A0ABT1ZNC8_9BURK</name>
<dbReference type="Pfam" id="PF00072">
    <property type="entry name" value="Response_reg"/>
    <property type="match status" value="1"/>
</dbReference>
<dbReference type="PANTHER" id="PTHR44591:SF3">
    <property type="entry name" value="RESPONSE REGULATORY DOMAIN-CONTAINING PROTEIN"/>
    <property type="match status" value="1"/>
</dbReference>
<dbReference type="CDD" id="cd00156">
    <property type="entry name" value="REC"/>
    <property type="match status" value="1"/>
</dbReference>
<sequence>MPLSATPRILVVDDEEAILYVFERYLSVAGYDVAVANNGFDAVRAGEAGPFDLLITDFRMPGMNGIEVIHALRRLKPGLPALVISGNPIEAGKMPDGVRFLSKPVSMAGLLGIIPSLIGQGA</sequence>
<feature type="modified residue" description="4-aspartylphosphate" evidence="2">
    <location>
        <position position="57"/>
    </location>
</feature>
<keyword evidence="5" id="KW-1185">Reference proteome</keyword>
<gene>
    <name evidence="4" type="ORF">NX784_07335</name>
</gene>
<dbReference type="InterPro" id="IPR001789">
    <property type="entry name" value="Sig_transdc_resp-reg_receiver"/>
</dbReference>
<dbReference type="InterPro" id="IPR050595">
    <property type="entry name" value="Bact_response_regulator"/>
</dbReference>
<comment type="caution">
    <text evidence="4">The sequence shown here is derived from an EMBL/GenBank/DDBJ whole genome shotgun (WGS) entry which is preliminary data.</text>
</comment>
<dbReference type="SUPFAM" id="SSF52172">
    <property type="entry name" value="CheY-like"/>
    <property type="match status" value="1"/>
</dbReference>
<dbReference type="EMBL" id="JANUGW010000004">
    <property type="protein sequence ID" value="MCS0581400.1"/>
    <property type="molecule type" value="Genomic_DNA"/>
</dbReference>
<dbReference type="PANTHER" id="PTHR44591">
    <property type="entry name" value="STRESS RESPONSE REGULATOR PROTEIN 1"/>
    <property type="match status" value="1"/>
</dbReference>
<dbReference type="SMART" id="SM00448">
    <property type="entry name" value="REC"/>
    <property type="match status" value="1"/>
</dbReference>
<reference evidence="4 5" key="1">
    <citation type="submission" date="2022-08" db="EMBL/GenBank/DDBJ databases">
        <title>Reclassification of Massilia species as members of the genera Telluria, Duganella, Pseudoduganella, Mokoshia gen. nov. and Zemynaea gen. nov. using orthogonal and non-orthogonal genome-based approaches.</title>
        <authorList>
            <person name="Bowman J.P."/>
        </authorList>
    </citation>
    <scope>NUCLEOTIDE SEQUENCE [LARGE SCALE GENOMIC DNA]</scope>
    <source>
        <strain evidence="4 5">JCM 31316</strain>
    </source>
</reference>
<dbReference type="PROSITE" id="PS50110">
    <property type="entry name" value="RESPONSE_REGULATORY"/>
    <property type="match status" value="1"/>
</dbReference>
<evidence type="ECO:0000256" key="2">
    <source>
        <dbReference type="PROSITE-ProRule" id="PRU00169"/>
    </source>
</evidence>
<dbReference type="Gene3D" id="3.40.50.2300">
    <property type="match status" value="1"/>
</dbReference>
<evidence type="ECO:0000256" key="1">
    <source>
        <dbReference type="ARBA" id="ARBA00022553"/>
    </source>
</evidence>
<evidence type="ECO:0000313" key="4">
    <source>
        <dbReference type="EMBL" id="MCS0581400.1"/>
    </source>
</evidence>
<dbReference type="Proteomes" id="UP001204151">
    <property type="component" value="Unassembled WGS sequence"/>
</dbReference>
<organism evidence="4 5">
    <name type="scientific">Massilia pinisoli</name>
    <dbReference type="NCBI Taxonomy" id="1772194"/>
    <lineage>
        <taxon>Bacteria</taxon>
        <taxon>Pseudomonadati</taxon>
        <taxon>Pseudomonadota</taxon>
        <taxon>Betaproteobacteria</taxon>
        <taxon>Burkholderiales</taxon>
        <taxon>Oxalobacteraceae</taxon>
        <taxon>Telluria group</taxon>
        <taxon>Massilia</taxon>
    </lineage>
</organism>
<evidence type="ECO:0000259" key="3">
    <source>
        <dbReference type="PROSITE" id="PS50110"/>
    </source>
</evidence>
<keyword evidence="1 2" id="KW-0597">Phosphoprotein</keyword>
<evidence type="ECO:0000313" key="5">
    <source>
        <dbReference type="Proteomes" id="UP001204151"/>
    </source>
</evidence>
<feature type="domain" description="Response regulatory" evidence="3">
    <location>
        <begin position="8"/>
        <end position="118"/>
    </location>
</feature>
<dbReference type="InterPro" id="IPR011006">
    <property type="entry name" value="CheY-like_superfamily"/>
</dbReference>
<dbReference type="RefSeq" id="WP_258816003.1">
    <property type="nucleotide sequence ID" value="NZ_JANUGW010000004.1"/>
</dbReference>
<protein>
    <submittedName>
        <fullName evidence="4">Response regulator</fullName>
    </submittedName>
</protein>